<comment type="caution">
    <text evidence="9">The sequence shown here is derived from an EMBL/GenBank/DDBJ whole genome shotgun (WGS) entry which is preliminary data.</text>
</comment>
<evidence type="ECO:0000256" key="7">
    <source>
        <dbReference type="SAM" id="MobiDB-lite"/>
    </source>
</evidence>
<feature type="compositionally biased region" description="Low complexity" evidence="7">
    <location>
        <begin position="280"/>
        <end position="294"/>
    </location>
</feature>
<reference evidence="9 10" key="1">
    <citation type="submission" date="2023-08" db="EMBL/GenBank/DDBJ databases">
        <title>Black Yeasts Isolated from many extreme environments.</title>
        <authorList>
            <person name="Coleine C."/>
            <person name="Stajich J.E."/>
            <person name="Selbmann L."/>
        </authorList>
    </citation>
    <scope>NUCLEOTIDE SEQUENCE [LARGE SCALE GENOMIC DNA]</scope>
    <source>
        <strain evidence="9 10">CCFEE 6328</strain>
    </source>
</reference>
<dbReference type="EMBL" id="JAVRRF010000054">
    <property type="protein sequence ID" value="KAK5048734.1"/>
    <property type="molecule type" value="Genomic_DNA"/>
</dbReference>
<dbReference type="InterPro" id="IPR036864">
    <property type="entry name" value="Zn2-C6_fun-type_DNA-bd_sf"/>
</dbReference>
<dbReference type="Pfam" id="PF00172">
    <property type="entry name" value="Zn_clus"/>
    <property type="match status" value="1"/>
</dbReference>
<dbReference type="InterPro" id="IPR007219">
    <property type="entry name" value="XnlR_reg_dom"/>
</dbReference>
<dbReference type="Proteomes" id="UP001345691">
    <property type="component" value="Unassembled WGS sequence"/>
</dbReference>
<dbReference type="PANTHER" id="PTHR47660:SF2">
    <property type="entry name" value="TRANSCRIPTION FACTOR WITH C2H2 AND ZN(2)-CYS(6) DNA BINDING DOMAIN (EUROFUNG)"/>
    <property type="match status" value="1"/>
</dbReference>
<feature type="domain" description="Zn(2)-C6 fungal-type" evidence="8">
    <location>
        <begin position="28"/>
        <end position="57"/>
    </location>
</feature>
<keyword evidence="3" id="KW-0805">Transcription regulation</keyword>
<organism evidence="9 10">
    <name type="scientific">Exophiala sideris</name>
    <dbReference type="NCBI Taxonomy" id="1016849"/>
    <lineage>
        <taxon>Eukaryota</taxon>
        <taxon>Fungi</taxon>
        <taxon>Dikarya</taxon>
        <taxon>Ascomycota</taxon>
        <taxon>Pezizomycotina</taxon>
        <taxon>Eurotiomycetes</taxon>
        <taxon>Chaetothyriomycetidae</taxon>
        <taxon>Chaetothyriales</taxon>
        <taxon>Herpotrichiellaceae</taxon>
        <taxon>Exophiala</taxon>
    </lineage>
</organism>
<evidence type="ECO:0000256" key="1">
    <source>
        <dbReference type="ARBA" id="ARBA00022723"/>
    </source>
</evidence>
<dbReference type="CDD" id="cd00067">
    <property type="entry name" value="GAL4"/>
    <property type="match status" value="1"/>
</dbReference>
<dbReference type="Pfam" id="PF04082">
    <property type="entry name" value="Fungal_trans"/>
    <property type="match status" value="1"/>
</dbReference>
<feature type="compositionally biased region" description="Polar residues" evidence="7">
    <location>
        <begin position="94"/>
        <end position="117"/>
    </location>
</feature>
<name>A0ABR0IV46_9EURO</name>
<sequence>MAVVDAVNDTRYGDDRCRPAGTQQTDVACANCAKSKTKCDRQYPCGRCVAKGLTCVSRLPRRGKEARSGGFDAYASTSTYPAAGRGLPPLVPAQATNKHQPSGDAQQDQNATISQSTPSTISVMSLLNQHKTTAAFAMLPPDNSLSHFDHLHDRQYDNEHSAAAHTLTTTARSTSQHVHPSAMERESVEGHPSNASRNPLSSQNPSSAHPELETWHPGCNFQPETFARIQGTDQVDTLGPSPMDIDLWDPIIFPPVTPGGVPQPSVGDSQLNKGPDVLPSGASGAASSRSQGLSDALHHEESLYDVDEDETTWGIDWEYWTICQCTPRPQRPPRDRLKLVLAKLDHNFLRSGPWSSIVQDWRPKHFGPSELFTNVSFSDTSRESLLVIAQRYVRLAVDVHGLALESPSPASSDYLGPSHLNGYIRLPPTSALHNYLELVLRNYEPFYPLLPARMLEPNHLTGLVSGRGPSLLLCFMIAFGSMIDPALKARRFSTAMTEICRHSMQDAMERDSRDLRSPLLYYSALMFVVKGAFGGDKAHMNICIAHRQLYLMSMRQAGLFMKRELRLKNLPAQEQDLERAWKVWVQRENISRLAYGWVLVEQEISLFYDLPPHIAMSEIDATLPADDSLWIASNAEEWRDELCRASPTTDWRVALAQQPDNSLRSLFQLFVDDQLDSTYQPQLLHMRLLLYPLHVLVAHLAQIMDDGFDSHDSCSLSKPITQTSSMLRSDEIRRLMHDWKALFQSLRGEGERFHALSRATLILYHLINLNLYTSFHELERFAQELSPAATVNSDRWIRAPEDALVHCGQIIRLCNEMKDELRPVWSAAAIYRATLVMWCFGVLKAPNPRMQMNPRPTTDQDIGLNLVSMDDANLTEYLRYGRGRPFLLTRNGTRVTLDEPKDVLMLGMETITHGPLTISFSVGVKRRLEALLQAWEHQHLTGPIPIIYCSTPRHLP</sequence>
<keyword evidence="4" id="KW-0238">DNA-binding</keyword>
<evidence type="ECO:0000256" key="2">
    <source>
        <dbReference type="ARBA" id="ARBA00022833"/>
    </source>
</evidence>
<evidence type="ECO:0000256" key="5">
    <source>
        <dbReference type="ARBA" id="ARBA00023163"/>
    </source>
</evidence>
<protein>
    <recommendedName>
        <fullName evidence="8">Zn(2)-C6 fungal-type domain-containing protein</fullName>
    </recommendedName>
</protein>
<evidence type="ECO:0000313" key="9">
    <source>
        <dbReference type="EMBL" id="KAK5048734.1"/>
    </source>
</evidence>
<keyword evidence="6" id="KW-0539">Nucleus</keyword>
<gene>
    <name evidence="9" type="ORF">LTR69_011325</name>
</gene>
<proteinExistence type="predicted"/>
<evidence type="ECO:0000259" key="8">
    <source>
        <dbReference type="PROSITE" id="PS50048"/>
    </source>
</evidence>
<dbReference type="PROSITE" id="PS50048">
    <property type="entry name" value="ZN2_CY6_FUNGAL_2"/>
    <property type="match status" value="1"/>
</dbReference>
<feature type="region of interest" description="Disordered" evidence="7">
    <location>
        <begin position="83"/>
        <end position="117"/>
    </location>
</feature>
<feature type="compositionally biased region" description="Polar residues" evidence="7">
    <location>
        <begin position="193"/>
        <end position="207"/>
    </location>
</feature>
<dbReference type="SUPFAM" id="SSF57701">
    <property type="entry name" value="Zn2/Cys6 DNA-binding domain"/>
    <property type="match status" value="1"/>
</dbReference>
<dbReference type="PROSITE" id="PS00463">
    <property type="entry name" value="ZN2_CY6_FUNGAL_1"/>
    <property type="match status" value="1"/>
</dbReference>
<keyword evidence="5" id="KW-0804">Transcription</keyword>
<feature type="region of interest" description="Disordered" evidence="7">
    <location>
        <begin position="255"/>
        <end position="294"/>
    </location>
</feature>
<evidence type="ECO:0000256" key="3">
    <source>
        <dbReference type="ARBA" id="ARBA00023015"/>
    </source>
</evidence>
<accession>A0ABR0IV46</accession>
<dbReference type="InterPro" id="IPR001138">
    <property type="entry name" value="Zn2Cys6_DnaBD"/>
</dbReference>
<evidence type="ECO:0000256" key="6">
    <source>
        <dbReference type="ARBA" id="ARBA00023242"/>
    </source>
</evidence>
<evidence type="ECO:0000256" key="4">
    <source>
        <dbReference type="ARBA" id="ARBA00023125"/>
    </source>
</evidence>
<dbReference type="SMART" id="SM00066">
    <property type="entry name" value="GAL4"/>
    <property type="match status" value="1"/>
</dbReference>
<keyword evidence="1" id="KW-0479">Metal-binding</keyword>
<dbReference type="PANTHER" id="PTHR47660">
    <property type="entry name" value="TRANSCRIPTION FACTOR WITH C2H2 AND ZN(2)-CYS(6) DNA BINDING DOMAIN (EUROFUNG)-RELATED-RELATED"/>
    <property type="match status" value="1"/>
</dbReference>
<dbReference type="Gene3D" id="4.10.240.10">
    <property type="entry name" value="Zn(2)-C6 fungal-type DNA-binding domain"/>
    <property type="match status" value="1"/>
</dbReference>
<evidence type="ECO:0000313" key="10">
    <source>
        <dbReference type="Proteomes" id="UP001345691"/>
    </source>
</evidence>
<keyword evidence="2" id="KW-0862">Zinc</keyword>
<keyword evidence="10" id="KW-1185">Reference proteome</keyword>
<dbReference type="CDD" id="cd12148">
    <property type="entry name" value="fungal_TF_MHR"/>
    <property type="match status" value="1"/>
</dbReference>
<feature type="region of interest" description="Disordered" evidence="7">
    <location>
        <begin position="169"/>
        <end position="222"/>
    </location>
</feature>